<evidence type="ECO:0000256" key="1">
    <source>
        <dbReference type="SAM" id="MobiDB-lite"/>
    </source>
</evidence>
<dbReference type="InterPro" id="IPR018968">
    <property type="entry name" value="Phasin"/>
</dbReference>
<dbReference type="AlphaFoldDB" id="A0A7W7K7E6"/>
<dbReference type="Proteomes" id="UP000555448">
    <property type="component" value="Unassembled WGS sequence"/>
</dbReference>
<proteinExistence type="predicted"/>
<dbReference type="Pfam" id="PF09361">
    <property type="entry name" value="Phasin_2"/>
    <property type="match status" value="1"/>
</dbReference>
<dbReference type="RefSeq" id="WP_184242863.1">
    <property type="nucleotide sequence ID" value="NZ_JACHLR010000003.1"/>
</dbReference>
<keyword evidence="4" id="KW-1185">Reference proteome</keyword>
<dbReference type="InterPro" id="IPR010127">
    <property type="entry name" value="Phasin_subfam-1"/>
</dbReference>
<dbReference type="EMBL" id="JACHLR010000003">
    <property type="protein sequence ID" value="MBB4857577.1"/>
    <property type="molecule type" value="Genomic_DNA"/>
</dbReference>
<reference evidence="3 4" key="1">
    <citation type="submission" date="2020-08" db="EMBL/GenBank/DDBJ databases">
        <title>Functional genomics of gut bacteria from endangered species of beetles.</title>
        <authorList>
            <person name="Carlos-Shanley C."/>
        </authorList>
    </citation>
    <scope>NUCLEOTIDE SEQUENCE [LARGE SCALE GENOMIC DNA]</scope>
    <source>
        <strain evidence="3 4">S00245</strain>
    </source>
</reference>
<protein>
    <submittedName>
        <fullName evidence="3">Phasin family protein</fullName>
    </submittedName>
</protein>
<accession>A0A7W7K7E6</accession>
<evidence type="ECO:0000259" key="2">
    <source>
        <dbReference type="Pfam" id="PF09361"/>
    </source>
</evidence>
<comment type="caution">
    <text evidence="3">The sequence shown here is derived from an EMBL/GenBank/DDBJ whole genome shotgun (WGS) entry which is preliminary data.</text>
</comment>
<feature type="compositionally biased region" description="Low complexity" evidence="1">
    <location>
        <begin position="42"/>
        <end position="53"/>
    </location>
</feature>
<gene>
    <name evidence="3" type="ORF">HNO88_000888</name>
</gene>
<feature type="domain" description="Phasin" evidence="2">
    <location>
        <begin position="224"/>
        <end position="320"/>
    </location>
</feature>
<evidence type="ECO:0000313" key="3">
    <source>
        <dbReference type="EMBL" id="MBB4857577.1"/>
    </source>
</evidence>
<feature type="compositionally biased region" description="Low complexity" evidence="1">
    <location>
        <begin position="96"/>
        <end position="114"/>
    </location>
</feature>
<feature type="region of interest" description="Disordered" evidence="1">
    <location>
        <begin position="1"/>
        <end position="156"/>
    </location>
</feature>
<dbReference type="NCBIfam" id="TIGR01841">
    <property type="entry name" value="phasin"/>
    <property type="match status" value="1"/>
</dbReference>
<evidence type="ECO:0000313" key="4">
    <source>
        <dbReference type="Proteomes" id="UP000555448"/>
    </source>
</evidence>
<organism evidence="3 4">
    <name type="scientific">Novosphingobium chloroacetimidivorans</name>
    <dbReference type="NCBI Taxonomy" id="1428314"/>
    <lineage>
        <taxon>Bacteria</taxon>
        <taxon>Pseudomonadati</taxon>
        <taxon>Pseudomonadota</taxon>
        <taxon>Alphaproteobacteria</taxon>
        <taxon>Sphingomonadales</taxon>
        <taxon>Sphingomonadaceae</taxon>
        <taxon>Novosphingobium</taxon>
    </lineage>
</organism>
<sequence>MADTDDKNDNAASAQGSAVELSEARQTKPSLRRRVIAPDQTALSSAVASLPLAEEPKPDAPTSEIAGGVDKPVVAKRSEPELASPSMSVPKPGDFKPSTKPKAAKPLSSAKPGPIAKPTQPVAAKPLPPRHVAATKSQPAKVEPERPTTPRAPQPFSAAMPAVAPARTIPDVPIAATATSSAFKPKDKTMDMSANFSSFQDAISDAQAKAQAAFEKSSTVFGEVGEFAKGNVEAVIASGKILAEGVQEIGSTFVAEGRTAFESMTGDIKELAAAKSPTDFLKLQSDMVRKNFDSAVAYSSKNSETFLKLMNDAFAPISGRVSLAVEKARQVAPQAAAPVNTAAI</sequence>
<name>A0A7W7K7E6_9SPHN</name>